<dbReference type="Proteomes" id="UP000027215">
    <property type="component" value="Chromosome"/>
</dbReference>
<dbReference type="KEGG" id="xfs:D934_08655"/>
<protein>
    <recommendedName>
        <fullName evidence="5">DUF2612 domain-containing protein</fullName>
    </recommendedName>
</protein>
<organism evidence="1 4">
    <name type="scientific">Xylella fastidiosa subsp. sandyi Ann-1</name>
    <dbReference type="NCBI Taxonomy" id="155920"/>
    <lineage>
        <taxon>Bacteria</taxon>
        <taxon>Pseudomonadati</taxon>
        <taxon>Pseudomonadota</taxon>
        <taxon>Gammaproteobacteria</taxon>
        <taxon>Lysobacterales</taxon>
        <taxon>Lysobacteraceae</taxon>
        <taxon>Xylella</taxon>
    </lineage>
</organism>
<dbReference type="KEGG" id="xfs:D934_06765"/>
<dbReference type="Pfam" id="PF11041">
    <property type="entry name" value="Phage_Wedge1"/>
    <property type="match status" value="2"/>
</dbReference>
<dbReference type="InterPro" id="IPR021283">
    <property type="entry name" value="Phage_Wedge1"/>
</dbReference>
<accession>A0A060H9H0</accession>
<dbReference type="EMBL" id="CP006696">
    <property type="protein sequence ID" value="AIC10249.1"/>
    <property type="molecule type" value="Genomic_DNA"/>
</dbReference>
<evidence type="ECO:0000313" key="1">
    <source>
        <dbReference type="EMBL" id="AIC10021.1"/>
    </source>
</evidence>
<name>A0A060H9H0_XYLFS</name>
<dbReference type="HOGENOM" id="CLU_076286_0_0_6"/>
<evidence type="ECO:0000313" key="2">
    <source>
        <dbReference type="EMBL" id="AIC10249.1"/>
    </source>
</evidence>
<dbReference type="RefSeq" id="WP_020851650.1">
    <property type="nucleotide sequence ID" value="NZ_CP006696.1"/>
</dbReference>
<proteinExistence type="predicted"/>
<gene>
    <name evidence="1" type="ORF">D934_06765</name>
    <name evidence="2" type="ORF">D934_08655</name>
    <name evidence="3" type="ORF">D934_12310</name>
</gene>
<evidence type="ECO:0000313" key="3">
    <source>
        <dbReference type="EMBL" id="AIC10682.1"/>
    </source>
</evidence>
<reference evidence="1 4" key="1">
    <citation type="submission" date="2013-08" db="EMBL/GenBank/DDBJ databases">
        <authorList>
            <person name="Stouthamer R."/>
            <person name="Nunney L."/>
        </authorList>
    </citation>
    <scope>NUCLEOTIDE SEQUENCE [LARGE SCALE GENOMIC DNA]</scope>
    <source>
        <strain evidence="4">ann-1</strain>
        <strain evidence="1">Ann-1</strain>
    </source>
</reference>
<evidence type="ECO:0008006" key="5">
    <source>
        <dbReference type="Google" id="ProtNLM"/>
    </source>
</evidence>
<evidence type="ECO:0000313" key="4">
    <source>
        <dbReference type="Proteomes" id="UP000027215"/>
    </source>
</evidence>
<dbReference type="EMBL" id="CP006696">
    <property type="protein sequence ID" value="AIC10021.1"/>
    <property type="molecule type" value="Genomic_DNA"/>
</dbReference>
<dbReference type="PATRIC" id="fig|155920.8.peg.1573"/>
<dbReference type="EMBL" id="CP006696">
    <property type="protein sequence ID" value="AIC10682.1"/>
    <property type="molecule type" value="Genomic_DNA"/>
</dbReference>
<sequence>MSYADLLIWQYKGHPRATATAALISDTFGTTWNGLADLRQTLDIERATGTHLDLIGQHVGQSRILSSERTPVRHDLSLDDAAYRFLIKCRIAKNHMTGTAPNMEEVLDFIFPGSAAVLDHYDMSYTVFVSTAMISDVIGHAITVLDILPRPAGVRVRYNLVTHLPFGYERSNRNYTHGTFGDPPER</sequence>
<dbReference type="AlphaFoldDB" id="A0A060H9H0"/>
<dbReference type="KEGG" id="xfs:D934_12310"/>